<feature type="transmembrane region" description="Helical" evidence="1">
    <location>
        <begin position="41"/>
        <end position="59"/>
    </location>
</feature>
<evidence type="ECO:0000256" key="1">
    <source>
        <dbReference type="SAM" id="Phobius"/>
    </source>
</evidence>
<proteinExistence type="predicted"/>
<dbReference type="RefSeq" id="WP_193934997.1">
    <property type="nucleotide sequence ID" value="NZ_CAWPMZ010000015.1"/>
</dbReference>
<name>A0ABR9UZ86_9CHRO</name>
<evidence type="ECO:0000313" key="3">
    <source>
        <dbReference type="Proteomes" id="UP000651156"/>
    </source>
</evidence>
<keyword evidence="1" id="KW-1133">Transmembrane helix</keyword>
<gene>
    <name evidence="2" type="ORF">IQ230_25555</name>
</gene>
<accession>A0ABR9UZ86</accession>
<reference evidence="2 3" key="1">
    <citation type="submission" date="2020-10" db="EMBL/GenBank/DDBJ databases">
        <authorList>
            <person name="Castelo-Branco R."/>
            <person name="Eusebio N."/>
            <person name="Adriana R."/>
            <person name="Vieira A."/>
            <person name="Brugerolle De Fraissinette N."/>
            <person name="Rezende De Castro R."/>
            <person name="Schneider M.P."/>
            <person name="Vasconcelos V."/>
            <person name="Leao P.N."/>
        </authorList>
    </citation>
    <scope>NUCLEOTIDE SEQUENCE [LARGE SCALE GENOMIC DNA]</scope>
    <source>
        <strain evidence="2 3">LEGE 06123</strain>
    </source>
</reference>
<keyword evidence="3" id="KW-1185">Reference proteome</keyword>
<dbReference type="EMBL" id="JADEWN010000113">
    <property type="protein sequence ID" value="MBE9193623.1"/>
    <property type="molecule type" value="Genomic_DNA"/>
</dbReference>
<evidence type="ECO:0000313" key="2">
    <source>
        <dbReference type="EMBL" id="MBE9193623.1"/>
    </source>
</evidence>
<protein>
    <submittedName>
        <fullName evidence="2">Uncharacterized protein</fullName>
    </submittedName>
</protein>
<sequence length="82" mass="8802">MQPLVELAVVKNAVLTRSGTVGKTQILLRGILNAVSMVSKLLLVNVCVAVITVILKLLIDTDECVTRSVLTTAHDGLQILTY</sequence>
<keyword evidence="1" id="KW-0812">Transmembrane</keyword>
<dbReference type="Proteomes" id="UP000651156">
    <property type="component" value="Unassembled WGS sequence"/>
</dbReference>
<keyword evidence="1" id="KW-0472">Membrane</keyword>
<organism evidence="2 3">
    <name type="scientific">Gloeocapsopsis crepidinum LEGE 06123</name>
    <dbReference type="NCBI Taxonomy" id="588587"/>
    <lineage>
        <taxon>Bacteria</taxon>
        <taxon>Bacillati</taxon>
        <taxon>Cyanobacteriota</taxon>
        <taxon>Cyanophyceae</taxon>
        <taxon>Oscillatoriophycideae</taxon>
        <taxon>Chroococcales</taxon>
        <taxon>Chroococcaceae</taxon>
        <taxon>Gloeocapsopsis</taxon>
    </lineage>
</organism>
<comment type="caution">
    <text evidence="2">The sequence shown here is derived from an EMBL/GenBank/DDBJ whole genome shotgun (WGS) entry which is preliminary data.</text>
</comment>